<reference evidence="10 11" key="1">
    <citation type="journal article" date="2016" name="Nat. Commun.">
        <title>Thousands of microbial genomes shed light on interconnected biogeochemical processes in an aquifer system.</title>
        <authorList>
            <person name="Anantharaman K."/>
            <person name="Brown C.T."/>
            <person name="Hug L.A."/>
            <person name="Sharon I."/>
            <person name="Castelle C.J."/>
            <person name="Probst A.J."/>
            <person name="Thomas B.C."/>
            <person name="Singh A."/>
            <person name="Wilkins M.J."/>
            <person name="Karaoz U."/>
            <person name="Brodie E.L."/>
            <person name="Williams K.H."/>
            <person name="Hubbard S.S."/>
            <person name="Banfield J.F."/>
        </authorList>
    </citation>
    <scope>NUCLEOTIDE SEQUENCE [LARGE SCALE GENOMIC DNA]</scope>
</reference>
<feature type="transmembrane region" description="Helical" evidence="7">
    <location>
        <begin position="266"/>
        <end position="286"/>
    </location>
</feature>
<evidence type="ECO:0000259" key="9">
    <source>
        <dbReference type="PROSITE" id="PS50929"/>
    </source>
</evidence>
<keyword evidence="6 7" id="KW-0472">Membrane</keyword>
<dbReference type="AlphaFoldDB" id="A0A1F8HX29"/>
<evidence type="ECO:0000313" key="10">
    <source>
        <dbReference type="EMBL" id="OGN41698.1"/>
    </source>
</evidence>
<dbReference type="PANTHER" id="PTHR24221:SF654">
    <property type="entry name" value="ATP-BINDING CASSETTE SUB-FAMILY B MEMBER 6"/>
    <property type="match status" value="1"/>
</dbReference>
<protein>
    <recommendedName>
        <fullName evidence="12">ABC transporter ATP-binding protein</fullName>
    </recommendedName>
</protein>
<evidence type="ECO:0000256" key="4">
    <source>
        <dbReference type="ARBA" id="ARBA00022840"/>
    </source>
</evidence>
<feature type="domain" description="ABC transporter" evidence="8">
    <location>
        <begin position="357"/>
        <end position="592"/>
    </location>
</feature>
<comment type="caution">
    <text evidence="10">The sequence shown here is derived from an EMBL/GenBank/DDBJ whole genome shotgun (WGS) entry which is preliminary data.</text>
</comment>
<dbReference type="InterPro" id="IPR039421">
    <property type="entry name" value="Type_1_exporter"/>
</dbReference>
<dbReference type="InterPro" id="IPR036640">
    <property type="entry name" value="ABC1_TM_sf"/>
</dbReference>
<dbReference type="InterPro" id="IPR017871">
    <property type="entry name" value="ABC_transporter-like_CS"/>
</dbReference>
<dbReference type="GO" id="GO:0140359">
    <property type="term" value="F:ABC-type transporter activity"/>
    <property type="evidence" value="ECO:0007669"/>
    <property type="project" value="InterPro"/>
</dbReference>
<dbReference type="Pfam" id="PF00664">
    <property type="entry name" value="ABC_membrane"/>
    <property type="match status" value="1"/>
</dbReference>
<feature type="transmembrane region" description="Helical" evidence="7">
    <location>
        <begin position="70"/>
        <end position="94"/>
    </location>
</feature>
<dbReference type="GO" id="GO:0005886">
    <property type="term" value="C:plasma membrane"/>
    <property type="evidence" value="ECO:0007669"/>
    <property type="project" value="UniProtKB-SubCell"/>
</dbReference>
<dbReference type="PANTHER" id="PTHR24221">
    <property type="entry name" value="ATP-BINDING CASSETTE SUB-FAMILY B"/>
    <property type="match status" value="1"/>
</dbReference>
<dbReference type="Gene3D" id="3.40.50.300">
    <property type="entry name" value="P-loop containing nucleotide triphosphate hydrolases"/>
    <property type="match status" value="1"/>
</dbReference>
<dbReference type="PROSITE" id="PS50893">
    <property type="entry name" value="ABC_TRANSPORTER_2"/>
    <property type="match status" value="1"/>
</dbReference>
<evidence type="ECO:0000256" key="6">
    <source>
        <dbReference type="ARBA" id="ARBA00023136"/>
    </source>
</evidence>
<dbReference type="FunFam" id="3.40.50.300:FF:000218">
    <property type="entry name" value="Multidrug ABC transporter ATP-binding protein"/>
    <property type="match status" value="1"/>
</dbReference>
<keyword evidence="3" id="KW-0547">Nucleotide-binding</keyword>
<dbReference type="PROSITE" id="PS50929">
    <property type="entry name" value="ABC_TM1F"/>
    <property type="match status" value="1"/>
</dbReference>
<evidence type="ECO:0000256" key="7">
    <source>
        <dbReference type="SAM" id="Phobius"/>
    </source>
</evidence>
<feature type="transmembrane region" description="Helical" evidence="7">
    <location>
        <begin position="181"/>
        <end position="202"/>
    </location>
</feature>
<dbReference type="InterPro" id="IPR027417">
    <property type="entry name" value="P-loop_NTPase"/>
</dbReference>
<sequence length="598" mass="66300">MNSPILKTFSSIVLFRRAFYKYKRGIAALIGLGFLSGILGGVGIGAIIPLFSFVSGQIAVNDPVSKILKWAFGVIGVEFSLSLVVTILVLLFVFKAVFLYFANLISAKVALDYERRTREELFKHTMVANWHYLKDHKIGYLSQMVVDDINVSASLLSNISMVILSATSVIAYIAVAVGISLSVTIAAIIIGLGMFFIFKPFFFKIRKLSKQAVRISKEAAHYINQHLLGAKTVKSMAVEDKVLEGGMAYFKELARAKFNLARYNNFMGNFLEPLTLAVIIPIFLFSYKSSSFNIASFAAILYLVQKIFSFVQTIQIRISLINQGIPNLTAVLNYQTEAKRHKEQVGGGDDFKFDFSLKFEGVVFNYDEAEEKILDGLNLTVNKGEMLGLIGHSGSGKTTIADLLMRLFEPKSGKITVDGKELSATNVARWRKNVGYVSQEMLLLNDTIANNIRFYGDGISDENIIEAAKLANIYDFITQRPENFNAMVGERGLKLSAGQRQRIVLARVLARKPKILILDEATSALDNESEVAIQNALEKLRGKITVIIIAHRLSTLSNADRLVVLENGKIAEEGSPKSLLENTNSRFYQIYQAGTGKQ</sequence>
<evidence type="ECO:0000259" key="8">
    <source>
        <dbReference type="PROSITE" id="PS50893"/>
    </source>
</evidence>
<dbReference type="SUPFAM" id="SSF90123">
    <property type="entry name" value="ABC transporter transmembrane region"/>
    <property type="match status" value="1"/>
</dbReference>
<dbReference type="PROSITE" id="PS00211">
    <property type="entry name" value="ABC_TRANSPORTER_1"/>
    <property type="match status" value="1"/>
</dbReference>
<comment type="subcellular location">
    <subcellularLocation>
        <location evidence="1">Cell membrane</location>
        <topology evidence="1">Multi-pass membrane protein</topology>
    </subcellularLocation>
</comment>
<evidence type="ECO:0000256" key="1">
    <source>
        <dbReference type="ARBA" id="ARBA00004651"/>
    </source>
</evidence>
<evidence type="ECO:0000256" key="5">
    <source>
        <dbReference type="ARBA" id="ARBA00022989"/>
    </source>
</evidence>
<dbReference type="GO" id="GO:0005524">
    <property type="term" value="F:ATP binding"/>
    <property type="evidence" value="ECO:0007669"/>
    <property type="project" value="UniProtKB-KW"/>
</dbReference>
<feature type="transmembrane region" description="Helical" evidence="7">
    <location>
        <begin position="26"/>
        <end position="50"/>
    </location>
</feature>
<dbReference type="SUPFAM" id="SSF52540">
    <property type="entry name" value="P-loop containing nucleoside triphosphate hydrolases"/>
    <property type="match status" value="1"/>
</dbReference>
<dbReference type="Proteomes" id="UP000178043">
    <property type="component" value="Unassembled WGS sequence"/>
</dbReference>
<feature type="transmembrane region" description="Helical" evidence="7">
    <location>
        <begin position="155"/>
        <end position="175"/>
    </location>
</feature>
<keyword evidence="4" id="KW-0067">ATP-binding</keyword>
<evidence type="ECO:0008006" key="12">
    <source>
        <dbReference type="Google" id="ProtNLM"/>
    </source>
</evidence>
<feature type="domain" description="ABC transmembrane type-1" evidence="9">
    <location>
        <begin position="32"/>
        <end position="323"/>
    </location>
</feature>
<dbReference type="Pfam" id="PF00005">
    <property type="entry name" value="ABC_tran"/>
    <property type="match status" value="1"/>
</dbReference>
<dbReference type="GO" id="GO:0016887">
    <property type="term" value="F:ATP hydrolysis activity"/>
    <property type="evidence" value="ECO:0007669"/>
    <property type="project" value="InterPro"/>
</dbReference>
<dbReference type="EMBL" id="MGLG01000002">
    <property type="protein sequence ID" value="OGN41698.1"/>
    <property type="molecule type" value="Genomic_DNA"/>
</dbReference>
<evidence type="ECO:0000313" key="11">
    <source>
        <dbReference type="Proteomes" id="UP000178043"/>
    </source>
</evidence>
<dbReference type="Gene3D" id="1.20.1560.10">
    <property type="entry name" value="ABC transporter type 1, transmembrane domain"/>
    <property type="match status" value="1"/>
</dbReference>
<keyword evidence="2 7" id="KW-0812">Transmembrane</keyword>
<name>A0A1F8HX29_9BACT</name>
<dbReference type="GO" id="GO:0034040">
    <property type="term" value="F:ATPase-coupled lipid transmembrane transporter activity"/>
    <property type="evidence" value="ECO:0007669"/>
    <property type="project" value="TreeGrafter"/>
</dbReference>
<dbReference type="InterPro" id="IPR011527">
    <property type="entry name" value="ABC1_TM_dom"/>
</dbReference>
<organism evidence="10 11">
    <name type="scientific">Candidatus Yanofskybacteria bacterium RIFOXYD1_FULL_42_10</name>
    <dbReference type="NCBI Taxonomy" id="1802718"/>
    <lineage>
        <taxon>Bacteria</taxon>
        <taxon>Candidatus Yanofskyibacteriota</taxon>
    </lineage>
</organism>
<dbReference type="SMART" id="SM00382">
    <property type="entry name" value="AAA"/>
    <property type="match status" value="1"/>
</dbReference>
<accession>A0A1F8HX29</accession>
<gene>
    <name evidence="10" type="ORF">A2606_02665</name>
</gene>
<keyword evidence="5 7" id="KW-1133">Transmembrane helix</keyword>
<dbReference type="InterPro" id="IPR003593">
    <property type="entry name" value="AAA+_ATPase"/>
</dbReference>
<evidence type="ECO:0000256" key="3">
    <source>
        <dbReference type="ARBA" id="ARBA00022741"/>
    </source>
</evidence>
<proteinExistence type="predicted"/>
<evidence type="ECO:0000256" key="2">
    <source>
        <dbReference type="ARBA" id="ARBA00022692"/>
    </source>
</evidence>
<dbReference type="InterPro" id="IPR003439">
    <property type="entry name" value="ABC_transporter-like_ATP-bd"/>
</dbReference>